<keyword evidence="2" id="KW-1185">Reference proteome</keyword>
<proteinExistence type="predicted"/>
<evidence type="ECO:0000313" key="2">
    <source>
        <dbReference type="Proteomes" id="UP000095282"/>
    </source>
</evidence>
<protein>
    <submittedName>
        <fullName evidence="3">Remorin_C domain-containing protein</fullName>
    </submittedName>
</protein>
<sequence length="115" mass="13685">MVDLRDKVKESEQAVELFGKETADQKKKCKLYKGINQLKYEKHSKKLSKMKKKLEKMRDASRNLRGEYNKKQIIYSQRVSLFAAQTFECVNRSSTSRPLMHFFHSNDQDHFNRLP</sequence>
<dbReference type="AlphaFoldDB" id="A0A1I7UA49"/>
<feature type="coiled-coil region" evidence="1">
    <location>
        <begin position="40"/>
        <end position="67"/>
    </location>
</feature>
<dbReference type="WBParaSite" id="Csp11.Scaffold629.g16409.t1">
    <property type="protein sequence ID" value="Csp11.Scaffold629.g16409.t1"/>
    <property type="gene ID" value="Csp11.Scaffold629.g16409"/>
</dbReference>
<name>A0A1I7UA49_9PELO</name>
<accession>A0A1I7UA49</accession>
<keyword evidence="1" id="KW-0175">Coiled coil</keyword>
<dbReference type="Proteomes" id="UP000095282">
    <property type="component" value="Unplaced"/>
</dbReference>
<organism evidence="2 3">
    <name type="scientific">Caenorhabditis tropicalis</name>
    <dbReference type="NCBI Taxonomy" id="1561998"/>
    <lineage>
        <taxon>Eukaryota</taxon>
        <taxon>Metazoa</taxon>
        <taxon>Ecdysozoa</taxon>
        <taxon>Nematoda</taxon>
        <taxon>Chromadorea</taxon>
        <taxon>Rhabditida</taxon>
        <taxon>Rhabditina</taxon>
        <taxon>Rhabditomorpha</taxon>
        <taxon>Rhabditoidea</taxon>
        <taxon>Rhabditidae</taxon>
        <taxon>Peloderinae</taxon>
        <taxon>Caenorhabditis</taxon>
    </lineage>
</organism>
<reference evidence="3" key="1">
    <citation type="submission" date="2016-11" db="UniProtKB">
        <authorList>
            <consortium name="WormBaseParasite"/>
        </authorList>
    </citation>
    <scope>IDENTIFICATION</scope>
</reference>
<evidence type="ECO:0000313" key="3">
    <source>
        <dbReference type="WBParaSite" id="Csp11.Scaffold629.g16409.t1"/>
    </source>
</evidence>
<evidence type="ECO:0000256" key="1">
    <source>
        <dbReference type="SAM" id="Coils"/>
    </source>
</evidence>